<dbReference type="KEGG" id="fki:FK004_18750"/>
<dbReference type="EMBL" id="CP020919">
    <property type="protein sequence ID" value="AWG27110.1"/>
    <property type="molecule type" value="Genomic_DNA"/>
</dbReference>
<dbReference type="InterPro" id="IPR021109">
    <property type="entry name" value="Peptidase_aspartic_dom_sf"/>
</dbReference>
<organism evidence="1 2">
    <name type="scientific">Flavobacterium kingsejongi</name>
    <dbReference type="NCBI Taxonomy" id="1678728"/>
    <lineage>
        <taxon>Bacteria</taxon>
        <taxon>Pseudomonadati</taxon>
        <taxon>Bacteroidota</taxon>
        <taxon>Flavobacteriia</taxon>
        <taxon>Flavobacteriales</taxon>
        <taxon>Flavobacteriaceae</taxon>
        <taxon>Flavobacterium</taxon>
    </lineage>
</organism>
<gene>
    <name evidence="1" type="ORF">FK004_18750</name>
</gene>
<accession>A0A2S1LTM5</accession>
<dbReference type="AlphaFoldDB" id="A0A2S1LTM5"/>
<protein>
    <recommendedName>
        <fullName evidence="3">Peptidase A2 domain-containing protein</fullName>
    </recommendedName>
</protein>
<name>A0A2S1LTM5_9FLAO</name>
<dbReference type="Gene3D" id="2.40.70.10">
    <property type="entry name" value="Acid Proteases"/>
    <property type="match status" value="1"/>
</dbReference>
<proteinExistence type="predicted"/>
<reference evidence="1 2" key="1">
    <citation type="submission" date="2017-04" db="EMBL/GenBank/DDBJ databases">
        <title>Complete genome sequence of Flavobacterium kingsejong AJ004.</title>
        <authorList>
            <person name="Lee P.C."/>
        </authorList>
    </citation>
    <scope>NUCLEOTIDE SEQUENCE [LARGE SCALE GENOMIC DNA]</scope>
    <source>
        <strain evidence="1 2">AJ004</strain>
    </source>
</reference>
<sequence>MAFRIPIVFLFLITTITANAQELKWIPFKWVGDSVYGKYFDKYSIAIPVKIDNIPAKFDMQFDLGSVKTVIYGNVIEPYLAAYPELQHKIDNTKKFLIQGEHNPVFTNMELKMGTTSFKGIEMGYFKNFGTKMTLDSIASGTEKHLGTIGPDLFQGKILIIDYPHKRIAVCDKLPKQYKSATFQPFKGVSEELPEHYRSATFKRSEDGRIKIPLVINGTTQYLLFDTGSSLFTMMTTKEDALKIASPTIENTVTVTSWGKPITYYGVKTNKPVMFGKKALNDFLVYYDEQETFGDFYKFAKLWGLTGNAFFLENTVIIDYKNKLFGVL</sequence>
<dbReference type="RefSeq" id="WP_108738600.1">
    <property type="nucleotide sequence ID" value="NZ_CP020919.1"/>
</dbReference>
<evidence type="ECO:0008006" key="3">
    <source>
        <dbReference type="Google" id="ProtNLM"/>
    </source>
</evidence>
<dbReference type="OrthoDB" id="1098576at2"/>
<keyword evidence="2" id="KW-1185">Reference proteome</keyword>
<dbReference type="Proteomes" id="UP000244677">
    <property type="component" value="Chromosome"/>
</dbReference>
<evidence type="ECO:0000313" key="1">
    <source>
        <dbReference type="EMBL" id="AWG27110.1"/>
    </source>
</evidence>
<evidence type="ECO:0000313" key="2">
    <source>
        <dbReference type="Proteomes" id="UP000244677"/>
    </source>
</evidence>